<dbReference type="Pfam" id="PF05625">
    <property type="entry name" value="PAXNEB"/>
    <property type="match status" value="1"/>
</dbReference>
<organism evidence="9">
    <name type="scientific">Blastobotrys adeninivorans</name>
    <name type="common">Yeast</name>
    <name type="synonym">Arxula adeninivorans</name>
    <dbReference type="NCBI Taxonomy" id="409370"/>
    <lineage>
        <taxon>Eukaryota</taxon>
        <taxon>Fungi</taxon>
        <taxon>Dikarya</taxon>
        <taxon>Ascomycota</taxon>
        <taxon>Saccharomycotina</taxon>
        <taxon>Dipodascomycetes</taxon>
        <taxon>Dipodascales</taxon>
        <taxon>Trichomonascaceae</taxon>
        <taxon>Blastobotrys</taxon>
    </lineage>
</organism>
<dbReference type="UniPathway" id="UPA00988"/>
<dbReference type="PhylomeDB" id="A0A060T9J5"/>
<dbReference type="Gene3D" id="3.40.50.300">
    <property type="entry name" value="P-loop containing nucleotide triphosphate hydrolases"/>
    <property type="match status" value="1"/>
</dbReference>
<keyword evidence="6" id="KW-0963">Cytoplasm</keyword>
<keyword evidence="8" id="KW-0539">Nucleus</keyword>
<evidence type="ECO:0000256" key="6">
    <source>
        <dbReference type="ARBA" id="ARBA00022490"/>
    </source>
</evidence>
<comment type="similarity">
    <text evidence="4">Belongs to the ELP4 family.</text>
</comment>
<dbReference type="PANTHER" id="PTHR12896:SF1">
    <property type="entry name" value="ELONGATOR COMPLEX PROTEIN 4"/>
    <property type="match status" value="1"/>
</dbReference>
<reference evidence="9" key="1">
    <citation type="submission" date="2014-02" db="EMBL/GenBank/DDBJ databases">
        <authorList>
            <person name="Genoscope - CEA"/>
        </authorList>
    </citation>
    <scope>NUCLEOTIDE SEQUENCE</scope>
    <source>
        <strain evidence="9">LS3</strain>
    </source>
</reference>
<dbReference type="InterPro" id="IPR027417">
    <property type="entry name" value="P-loop_NTPase"/>
</dbReference>
<evidence type="ECO:0000256" key="5">
    <source>
        <dbReference type="ARBA" id="ARBA00020265"/>
    </source>
</evidence>
<dbReference type="GO" id="GO:0005737">
    <property type="term" value="C:cytoplasm"/>
    <property type="evidence" value="ECO:0007669"/>
    <property type="project" value="UniProtKB-SubCell"/>
</dbReference>
<accession>A0A060T9J5</accession>
<proteinExistence type="inferred from homology"/>
<evidence type="ECO:0000313" key="9">
    <source>
        <dbReference type="EMBL" id="CDP35866.1"/>
    </source>
</evidence>
<evidence type="ECO:0000256" key="2">
    <source>
        <dbReference type="ARBA" id="ARBA00004496"/>
    </source>
</evidence>
<dbReference type="GO" id="GO:0008023">
    <property type="term" value="C:transcription elongation factor complex"/>
    <property type="evidence" value="ECO:0007669"/>
    <property type="project" value="TreeGrafter"/>
</dbReference>
<comment type="subcellular location">
    <subcellularLocation>
        <location evidence="2">Cytoplasm</location>
    </subcellularLocation>
    <subcellularLocation>
        <location evidence="1">Nucleus</location>
    </subcellularLocation>
</comment>
<dbReference type="GO" id="GO:0033588">
    <property type="term" value="C:elongator holoenzyme complex"/>
    <property type="evidence" value="ECO:0007669"/>
    <property type="project" value="InterPro"/>
</dbReference>
<gene>
    <name evidence="9" type="ORF">GNLVRS02_ARAD1C45254g</name>
</gene>
<keyword evidence="7" id="KW-0819">tRNA processing</keyword>
<evidence type="ECO:0000256" key="3">
    <source>
        <dbReference type="ARBA" id="ARBA00005043"/>
    </source>
</evidence>
<dbReference type="GO" id="GO:0002098">
    <property type="term" value="P:tRNA wobble uridine modification"/>
    <property type="evidence" value="ECO:0007669"/>
    <property type="project" value="InterPro"/>
</dbReference>
<dbReference type="CDD" id="cd19494">
    <property type="entry name" value="Elp4"/>
    <property type="match status" value="1"/>
</dbReference>
<evidence type="ECO:0000256" key="4">
    <source>
        <dbReference type="ARBA" id="ARBA00007573"/>
    </source>
</evidence>
<dbReference type="EMBL" id="HG937693">
    <property type="protein sequence ID" value="CDP35866.1"/>
    <property type="molecule type" value="Genomic_DNA"/>
</dbReference>
<comment type="pathway">
    <text evidence="3">tRNA modification; 5-methoxycarbonylmethyl-2-thiouridine-tRNA biosynthesis.</text>
</comment>
<dbReference type="AlphaFoldDB" id="A0A060T9J5"/>
<protein>
    <recommendedName>
        <fullName evidence="5">Elongator complex protein 4</fullName>
    </recommendedName>
</protein>
<evidence type="ECO:0000256" key="1">
    <source>
        <dbReference type="ARBA" id="ARBA00004123"/>
    </source>
</evidence>
<evidence type="ECO:0000256" key="8">
    <source>
        <dbReference type="ARBA" id="ARBA00023242"/>
    </source>
</evidence>
<dbReference type="InterPro" id="IPR008728">
    <property type="entry name" value="Elongator_complex_protein_4"/>
</dbReference>
<evidence type="ECO:0000256" key="7">
    <source>
        <dbReference type="ARBA" id="ARBA00022694"/>
    </source>
</evidence>
<dbReference type="PANTHER" id="PTHR12896">
    <property type="entry name" value="PAX6 NEIGHBOR PROTEIN PAXNEB"/>
    <property type="match status" value="1"/>
</dbReference>
<name>A0A060T9J5_BLAAD</name>
<reference evidence="9" key="2">
    <citation type="submission" date="2014-06" db="EMBL/GenBank/DDBJ databases">
        <title>The complete genome of Blastobotrys (Arxula) adeninivorans LS3 - a yeast of biotechnological interest.</title>
        <authorList>
            <person name="Kunze G."/>
            <person name="Gaillardin C."/>
            <person name="Czernicka M."/>
            <person name="Durrens P."/>
            <person name="Martin T."/>
            <person name="Boer E."/>
            <person name="Gabaldon T."/>
            <person name="Cruz J."/>
            <person name="Talla E."/>
            <person name="Marck C."/>
            <person name="Goffeau A."/>
            <person name="Barbe V."/>
            <person name="Baret P."/>
            <person name="Baronian K."/>
            <person name="Beier S."/>
            <person name="Bleykasten C."/>
            <person name="Bode R."/>
            <person name="Casaregola S."/>
            <person name="Despons L."/>
            <person name="Fairhead C."/>
            <person name="Giersberg M."/>
            <person name="Gierski P."/>
            <person name="Hahnel U."/>
            <person name="Hartmann A."/>
            <person name="Jankowska D."/>
            <person name="Jubin C."/>
            <person name="Jung P."/>
            <person name="Lafontaine I."/>
            <person name="Leh-Louis V."/>
            <person name="Lemaire M."/>
            <person name="Marcet-Houben M."/>
            <person name="Mascher M."/>
            <person name="Morel G."/>
            <person name="Richard G.-F."/>
            <person name="Riechen J."/>
            <person name="Sacerdot C."/>
            <person name="Sarkar A."/>
            <person name="Savel G."/>
            <person name="Schacherer J."/>
            <person name="Sherman D."/>
            <person name="Straub M.-L."/>
            <person name="Stein N."/>
            <person name="Thierry A."/>
            <person name="Trautwein-Schult A."/>
            <person name="Westhof E."/>
            <person name="Worch S."/>
            <person name="Dujon B."/>
            <person name="Souciet J.-L."/>
            <person name="Wincker P."/>
            <person name="Scholz U."/>
            <person name="Neuveglise N."/>
        </authorList>
    </citation>
    <scope>NUCLEOTIDE SEQUENCE</scope>
    <source>
        <strain evidence="9">LS3</strain>
    </source>
</reference>
<sequence length="386" mass="42092">MSFRKKGVVISGRGSRNAVAGTVPGDPRGVPGASMSAQPDIFNHGGVKPSTMTSHPTISTGCPDLDKLLGHSGLPLGSLLMVEESGTTDFASIITRSFASQGVVHDRSGYGTKLVVVGAGDHWGAELPGVYKDKKSAAKEKIEQEASRVTVGNLAEPRDERTNMKIAWRYARNAPADNQSSIKTENTKPDYSVVFDYTTRLSPPPSKEEAEYIPPGSFASIISRVDAIASQAYAKGQVVRFIIPGLLHPLIYTPDMCHPSVVIPFLHGLRSLCRKYPNTMAALVTVSLELFPRTSAFTRWAELETDGLLHLDPFDEIAEASDDKSKPSQGLVHIYKLPVLSEKGVMVTKRGEYAFRTGRRTFEIREFGIPVEDKDDNKDEKSAIDF</sequence>